<organism evidence="3">
    <name type="scientific">freshwater metagenome</name>
    <dbReference type="NCBI Taxonomy" id="449393"/>
    <lineage>
        <taxon>unclassified sequences</taxon>
        <taxon>metagenomes</taxon>
        <taxon>ecological metagenomes</taxon>
    </lineage>
</organism>
<dbReference type="GO" id="GO:0005829">
    <property type="term" value="C:cytosol"/>
    <property type="evidence" value="ECO:0007669"/>
    <property type="project" value="TreeGrafter"/>
</dbReference>
<dbReference type="GO" id="GO:0003677">
    <property type="term" value="F:DNA binding"/>
    <property type="evidence" value="ECO:0007669"/>
    <property type="project" value="InterPro"/>
</dbReference>
<feature type="domain" description="Helicase/UvrB N-terminal" evidence="2">
    <location>
        <begin position="161"/>
        <end position="366"/>
    </location>
</feature>
<dbReference type="InterPro" id="IPR050742">
    <property type="entry name" value="Helicase_Restrict-Modif_Enz"/>
</dbReference>
<dbReference type="GO" id="GO:0005524">
    <property type="term" value="F:ATP binding"/>
    <property type="evidence" value="ECO:0007669"/>
    <property type="project" value="InterPro"/>
</dbReference>
<dbReference type="PANTHER" id="PTHR47396">
    <property type="entry name" value="TYPE I RESTRICTION ENZYME ECOKI R PROTEIN"/>
    <property type="match status" value="1"/>
</dbReference>
<accession>A0A6J6GFT7</accession>
<gene>
    <name evidence="3" type="ORF">UFOPK1493_04201</name>
</gene>
<dbReference type="SUPFAM" id="SSF52540">
    <property type="entry name" value="P-loop containing nucleoside triphosphate hydrolases"/>
    <property type="match status" value="1"/>
</dbReference>
<dbReference type="AlphaFoldDB" id="A0A6J6GFT7"/>
<dbReference type="InterPro" id="IPR027417">
    <property type="entry name" value="P-loop_NTPase"/>
</dbReference>
<proteinExistence type="predicted"/>
<dbReference type="Gene3D" id="3.40.50.300">
    <property type="entry name" value="P-loop containing nucleotide triphosphate hydrolases"/>
    <property type="match status" value="2"/>
</dbReference>
<evidence type="ECO:0000259" key="2">
    <source>
        <dbReference type="Pfam" id="PF04851"/>
    </source>
</evidence>
<name>A0A6J6GFT7_9ZZZZ</name>
<dbReference type="EMBL" id="CAEZSR010000302">
    <property type="protein sequence ID" value="CAB4599140.1"/>
    <property type="molecule type" value="Genomic_DNA"/>
</dbReference>
<dbReference type="PANTHER" id="PTHR47396:SF1">
    <property type="entry name" value="ATP-DEPENDENT HELICASE IRC3-RELATED"/>
    <property type="match status" value="1"/>
</dbReference>
<dbReference type="Pfam" id="PF04851">
    <property type="entry name" value="ResIII"/>
    <property type="match status" value="1"/>
</dbReference>
<dbReference type="NCBIfam" id="NF046055">
    <property type="entry name" value="restr_BPTD_3080"/>
    <property type="match status" value="1"/>
</dbReference>
<dbReference type="GO" id="GO:0016787">
    <property type="term" value="F:hydrolase activity"/>
    <property type="evidence" value="ECO:0007669"/>
    <property type="project" value="InterPro"/>
</dbReference>
<dbReference type="InterPro" id="IPR006935">
    <property type="entry name" value="Helicase/UvrB_N"/>
</dbReference>
<feature type="region of interest" description="Disordered" evidence="1">
    <location>
        <begin position="30"/>
        <end position="66"/>
    </location>
</feature>
<sequence length="1014" mass="114001">MAADGVEVSSLTNPVINGPYDPPARHFEVDAHGSPTGVLLPGRRPSVSSIPIAPSQKGQRKKGGTQAALDFDATGERIEANTLINDIRREVDLWRARQYPGATAISRKLMQHWADGDRENRVLFCQREAAETAIFLAEVAGRHGTADYRTRIEPLNKDHNAGLPRVALKMATGAGKTVVMAMLIAWQTLNKVYTPNDARFAKRFLVVAPGITIRDRLRVLLPSDPGNYYRERELVPHDLWAGLQEAQVLIVNYHQFLLRDRKEIKGVAANTRKILKHGKAVDPFVETPDEMVARVLRDFMGRGKGEIVVLNDEAHHCYQNKPLDTDEQLDKEDEQRNADARVWFKGLQAVKRKVGIKTIYDLSATPFYLQGSGYNEGFIFPWTVSDFSLMDAIESGIVKVPRLPVDDDASSSTLTYRDLWQHVGTKLPKRKAKEDASTGRWPIPDTLEGALRSLYRSYANAFERWERELQQYGETPPVFIVVCPNTLVSKLVYEWIGGLDITQPDGSVQARAGELPLLSNVEDGRWLSKPRTILIDSAQLESGEAMKEEFKQAVGVEIEQFKTDLRNRNPSADVDNLTDEDLLREVMNTVGKKGRLGEGVRCVVSVSMLTEGWDANTVTHIVGVRAFRSRLLCEQVVGRALRRRGYAVNDDGMFDAEYAEVYGVPFDFIPSDRVLPSPKPKTPTIEVRALPEREHLRITFPKLEGYRVEVPDETLHHDFTVESNLHVTKETVATWTATMGWAGTGEEQELAEYRHARRQQVAYEIADVLLTRFYAAHEGVSKPWLFPQLVEITKMWLDGYVTLGPGCQIGLLRLAEAKAKAAERIFNAIVRYEGVRPEVLQPRFLYGDPEGRTDAVDFLTRKVVIPAVKSHVNHVVLDGPKGNTWEERLADLLEADDRVAAYVKNDHLGFAIPYLYMGVRHDFLPDFLVRLKPLDRDTAPRTLIVEVSGGRKDQAMREAKAETARYQWCVAVNNHRGYGVWGFTELTDMTHAAFNLRNAIDDLYANGITTGAHT</sequence>
<evidence type="ECO:0000256" key="1">
    <source>
        <dbReference type="SAM" id="MobiDB-lite"/>
    </source>
</evidence>
<protein>
    <submittedName>
        <fullName evidence="3">Unannotated protein</fullName>
    </submittedName>
</protein>
<evidence type="ECO:0000313" key="3">
    <source>
        <dbReference type="EMBL" id="CAB4599140.1"/>
    </source>
</evidence>
<reference evidence="3" key="1">
    <citation type="submission" date="2020-05" db="EMBL/GenBank/DDBJ databases">
        <authorList>
            <person name="Chiriac C."/>
            <person name="Salcher M."/>
            <person name="Ghai R."/>
            <person name="Kavagutti S V."/>
        </authorList>
    </citation>
    <scope>NUCLEOTIDE SEQUENCE</scope>
</reference>